<proteinExistence type="inferred from homology"/>
<protein>
    <submittedName>
        <fullName evidence="3">Tripartite tricarboxylate transporter substrate binding protein</fullName>
    </submittedName>
</protein>
<organism evidence="3 4">
    <name type="scientific">Cupriavidus pauculus</name>
    <dbReference type="NCBI Taxonomy" id="82633"/>
    <lineage>
        <taxon>Bacteria</taxon>
        <taxon>Pseudomonadati</taxon>
        <taxon>Pseudomonadota</taxon>
        <taxon>Betaproteobacteria</taxon>
        <taxon>Burkholderiales</taxon>
        <taxon>Burkholderiaceae</taxon>
        <taxon>Cupriavidus</taxon>
    </lineage>
</organism>
<dbReference type="PANTHER" id="PTHR42928">
    <property type="entry name" value="TRICARBOXYLATE-BINDING PROTEIN"/>
    <property type="match status" value="1"/>
</dbReference>
<dbReference type="CDD" id="cd13578">
    <property type="entry name" value="PBP2_Bug27"/>
    <property type="match status" value="1"/>
</dbReference>
<dbReference type="EMBL" id="CP033970">
    <property type="protein sequence ID" value="AZG15558.1"/>
    <property type="molecule type" value="Genomic_DNA"/>
</dbReference>
<dbReference type="SUPFAM" id="SSF53850">
    <property type="entry name" value="Periplasmic binding protein-like II"/>
    <property type="match status" value="1"/>
</dbReference>
<feature type="chain" id="PRO_5018140158" evidence="2">
    <location>
        <begin position="32"/>
        <end position="328"/>
    </location>
</feature>
<evidence type="ECO:0000313" key="3">
    <source>
        <dbReference type="EMBL" id="AZG15558.1"/>
    </source>
</evidence>
<comment type="similarity">
    <text evidence="1">Belongs to the UPF0065 (bug) family.</text>
</comment>
<evidence type="ECO:0000256" key="1">
    <source>
        <dbReference type="ARBA" id="ARBA00006987"/>
    </source>
</evidence>
<keyword evidence="2" id="KW-0732">Signal</keyword>
<gene>
    <name evidence="3" type="ORF">EHF44_18955</name>
</gene>
<accession>A0A3G8H592</accession>
<name>A0A3G8H592_9BURK</name>
<dbReference type="AlphaFoldDB" id="A0A3G8H592"/>
<dbReference type="OrthoDB" id="8678477at2"/>
<dbReference type="InterPro" id="IPR005064">
    <property type="entry name" value="BUG"/>
</dbReference>
<dbReference type="Gene3D" id="3.40.190.150">
    <property type="entry name" value="Bordetella uptake gene, domain 1"/>
    <property type="match status" value="1"/>
</dbReference>
<sequence>MNRFALTQPAAPWLLSAVLAAGALLAQPARADDYPTKPVRVVVAFTAGGTTDMLARSVSQILAQRFKQSFVVDNRPGAGGNIGTEFVVRAPADGYTLLVNSVGPISINQSLYKKLNYDPLTDLVPVVQIADVPNVLVVHPSLPVKTFEEFVAYAKANPGKLNYSSTGVGTSSHLSGYMLTERMGTQATHIPYKGADALNDLLSGRIQFMFATIPSVMPHIQAGKLRALAVSSAKRSRSLPDLPTVAEKGYPGFEAGSWFGFFAPKGTPQDVITKVNQAVNEALPSLQAQMIREGADPVGGSAKQFGDFTRKEYVKWKAVVKASGATVD</sequence>
<evidence type="ECO:0000313" key="4">
    <source>
        <dbReference type="Proteomes" id="UP000270411"/>
    </source>
</evidence>
<dbReference type="Gene3D" id="3.40.190.10">
    <property type="entry name" value="Periplasmic binding protein-like II"/>
    <property type="match status" value="1"/>
</dbReference>
<dbReference type="InterPro" id="IPR042100">
    <property type="entry name" value="Bug_dom1"/>
</dbReference>
<dbReference type="Proteomes" id="UP000270411">
    <property type="component" value="Chromosome 2"/>
</dbReference>
<dbReference type="PIRSF" id="PIRSF017082">
    <property type="entry name" value="YflP"/>
    <property type="match status" value="1"/>
</dbReference>
<dbReference type="Pfam" id="PF03401">
    <property type="entry name" value="TctC"/>
    <property type="match status" value="1"/>
</dbReference>
<feature type="signal peptide" evidence="2">
    <location>
        <begin position="1"/>
        <end position="31"/>
    </location>
</feature>
<dbReference type="PANTHER" id="PTHR42928:SF5">
    <property type="entry name" value="BLR1237 PROTEIN"/>
    <property type="match status" value="1"/>
</dbReference>
<dbReference type="RefSeq" id="WP_124685292.1">
    <property type="nucleotide sequence ID" value="NZ_CP033970.1"/>
</dbReference>
<reference evidence="4" key="1">
    <citation type="submission" date="2018-11" db="EMBL/GenBank/DDBJ databases">
        <title>FDA dAtabase for Regulatory Grade micrObial Sequences (FDA-ARGOS): Supporting development and validation of Infectious Disease Dx tests.</title>
        <authorList>
            <person name="Goldberg B."/>
            <person name="Campos J."/>
            <person name="Tallon L."/>
            <person name="Sadzewicz L."/>
            <person name="Zhao X."/>
            <person name="Vavikolanu K."/>
            <person name="Mehta A."/>
            <person name="Aluvathingal J."/>
            <person name="Nadendla S."/>
            <person name="Geyer C."/>
            <person name="Nandy P."/>
            <person name="Yan Y."/>
            <person name="Sichtig H."/>
        </authorList>
    </citation>
    <scope>NUCLEOTIDE SEQUENCE [LARGE SCALE GENOMIC DNA]</scope>
    <source>
        <strain evidence="4">FDAARGOS_614</strain>
    </source>
</reference>
<evidence type="ECO:0000256" key="2">
    <source>
        <dbReference type="SAM" id="SignalP"/>
    </source>
</evidence>
<dbReference type="KEGG" id="cpau:EHF44_18955"/>